<sequence length="315" mass="34200">MPEVMTIGESMVMLIANQGKALELVSDFSRHLAGAESNVAIGLARLGHQTGWISAIGNDPFGTYIRNTISGEGVDTSAITVSLVHSTGMLVKERNDGGDPQVYYYRKDSAAANFTPEMLQESYFENGKILHITGIFPALSPSSKDALFTAIKMAKKHGLMISFDPNIRLKLWTAQEAKETLLEIAEMSDLILPGLHEAELLVGTTNWEQVSKFFHEKGNQFVIMKNGADGAYYSIRERDGSIIEGYKNGFKVETVVDTVGAGDGFAVGLLSAMREGLSLGEAVTRGNAIGSMAVMVRGDYDGYPTREQLEAYLAK</sequence>
<dbReference type="InterPro" id="IPR050306">
    <property type="entry name" value="PfkB_Carbo_kinase"/>
</dbReference>
<evidence type="ECO:0000313" key="8">
    <source>
        <dbReference type="EMBL" id="SFM33306.1"/>
    </source>
</evidence>
<evidence type="ECO:0000256" key="4">
    <source>
        <dbReference type="ARBA" id="ARBA00022777"/>
    </source>
</evidence>
<dbReference type="PANTHER" id="PTHR43085:SF1">
    <property type="entry name" value="PSEUDOURIDINE KINASE-RELATED"/>
    <property type="match status" value="1"/>
</dbReference>
<gene>
    <name evidence="8" type="ORF">SAMN04490355_10791</name>
</gene>
<dbReference type="PANTHER" id="PTHR43085">
    <property type="entry name" value="HEXOKINASE FAMILY MEMBER"/>
    <property type="match status" value="1"/>
</dbReference>
<dbReference type="GO" id="GO:0005524">
    <property type="term" value="F:ATP binding"/>
    <property type="evidence" value="ECO:0007669"/>
    <property type="project" value="UniProtKB-KW"/>
</dbReference>
<dbReference type="Pfam" id="PF00294">
    <property type="entry name" value="PfkB"/>
    <property type="match status" value="1"/>
</dbReference>
<dbReference type="PROSITE" id="PS00584">
    <property type="entry name" value="PFKB_KINASES_2"/>
    <property type="match status" value="1"/>
</dbReference>
<dbReference type="RefSeq" id="WP_090944144.1">
    <property type="nucleotide sequence ID" value="NZ_FOTS01000079.1"/>
</dbReference>
<dbReference type="InterPro" id="IPR029056">
    <property type="entry name" value="Ribokinase-like"/>
</dbReference>
<dbReference type="Gene3D" id="3.40.1190.20">
    <property type="match status" value="1"/>
</dbReference>
<evidence type="ECO:0000256" key="1">
    <source>
        <dbReference type="ARBA" id="ARBA00010688"/>
    </source>
</evidence>
<keyword evidence="2 6" id="KW-0808">Transferase</keyword>
<evidence type="ECO:0000259" key="7">
    <source>
        <dbReference type="Pfam" id="PF00294"/>
    </source>
</evidence>
<accession>A0A1I4Q0B2</accession>
<protein>
    <submittedName>
        <fullName evidence="8">5-dehydro-2-deoxygluconokinase</fullName>
    </submittedName>
</protein>
<evidence type="ECO:0000256" key="3">
    <source>
        <dbReference type="ARBA" id="ARBA00022741"/>
    </source>
</evidence>
<keyword evidence="3" id="KW-0547">Nucleotide-binding</keyword>
<dbReference type="GO" id="GO:0008865">
    <property type="term" value="F:fructokinase activity"/>
    <property type="evidence" value="ECO:0007669"/>
    <property type="project" value="UniProtKB-ARBA"/>
</dbReference>
<dbReference type="GO" id="GO:0006000">
    <property type="term" value="P:fructose metabolic process"/>
    <property type="evidence" value="ECO:0007669"/>
    <property type="project" value="UniProtKB-ARBA"/>
</dbReference>
<name>A0A1I4Q0B2_9FIRM</name>
<dbReference type="Proteomes" id="UP000199520">
    <property type="component" value="Unassembled WGS sequence"/>
</dbReference>
<proteinExistence type="inferred from homology"/>
<evidence type="ECO:0000256" key="2">
    <source>
        <dbReference type="ARBA" id="ARBA00022679"/>
    </source>
</evidence>
<keyword evidence="4 6" id="KW-0418">Kinase</keyword>
<feature type="domain" description="Carbohydrate kinase PfkB" evidence="7">
    <location>
        <begin position="1"/>
        <end position="305"/>
    </location>
</feature>
<dbReference type="InterPro" id="IPR002139">
    <property type="entry name" value="Ribo/fructo_kinase"/>
</dbReference>
<dbReference type="InterPro" id="IPR011611">
    <property type="entry name" value="PfkB_dom"/>
</dbReference>
<dbReference type="OrthoDB" id="9813569at2"/>
<dbReference type="PRINTS" id="PR00990">
    <property type="entry name" value="RIBOKINASE"/>
</dbReference>
<keyword evidence="9" id="KW-1185">Reference proteome</keyword>
<keyword evidence="5" id="KW-0067">ATP-binding</keyword>
<dbReference type="CDD" id="cd01166">
    <property type="entry name" value="KdgK"/>
    <property type="match status" value="1"/>
</dbReference>
<reference evidence="9" key="1">
    <citation type="submission" date="2016-10" db="EMBL/GenBank/DDBJ databases">
        <authorList>
            <person name="Varghese N."/>
            <person name="Submissions S."/>
        </authorList>
    </citation>
    <scope>NUCLEOTIDE SEQUENCE [LARGE SCALE GENOMIC DNA]</scope>
    <source>
        <strain evidence="9">DSM 13327</strain>
    </source>
</reference>
<evidence type="ECO:0000313" key="9">
    <source>
        <dbReference type="Proteomes" id="UP000199520"/>
    </source>
</evidence>
<evidence type="ECO:0000256" key="6">
    <source>
        <dbReference type="RuleBase" id="RU003704"/>
    </source>
</evidence>
<comment type="similarity">
    <text evidence="1 6">Belongs to the carbohydrate kinase PfkB family.</text>
</comment>
<dbReference type="SUPFAM" id="SSF53613">
    <property type="entry name" value="Ribokinase-like"/>
    <property type="match status" value="1"/>
</dbReference>
<evidence type="ECO:0000256" key="5">
    <source>
        <dbReference type="ARBA" id="ARBA00022840"/>
    </source>
</evidence>
<dbReference type="STRING" id="1123291.SAMN04490355_10791"/>
<dbReference type="InterPro" id="IPR002173">
    <property type="entry name" value="Carboh/pur_kinase_PfkB_CS"/>
</dbReference>
<dbReference type="EMBL" id="FOTS01000079">
    <property type="protein sequence ID" value="SFM33306.1"/>
    <property type="molecule type" value="Genomic_DNA"/>
</dbReference>
<organism evidence="8 9">
    <name type="scientific">Pelosinus propionicus DSM 13327</name>
    <dbReference type="NCBI Taxonomy" id="1123291"/>
    <lineage>
        <taxon>Bacteria</taxon>
        <taxon>Bacillati</taxon>
        <taxon>Bacillota</taxon>
        <taxon>Negativicutes</taxon>
        <taxon>Selenomonadales</taxon>
        <taxon>Sporomusaceae</taxon>
        <taxon>Pelosinus</taxon>
    </lineage>
</organism>
<dbReference type="AlphaFoldDB" id="A0A1I4Q0B2"/>